<dbReference type="PANTHER" id="PTHR43308">
    <property type="entry name" value="OUTER MEMBRANE PROTEIN ALPHA-RELATED"/>
    <property type="match status" value="1"/>
</dbReference>
<dbReference type="InterPro" id="IPR001119">
    <property type="entry name" value="SLH_dom"/>
</dbReference>
<dbReference type="RefSeq" id="WP_323692542.1">
    <property type="nucleotide sequence ID" value="NZ_CP116341.1"/>
</dbReference>
<organism evidence="3 4">
    <name type="scientific">Sporosarcina jeotgali</name>
    <dbReference type="NCBI Taxonomy" id="3020056"/>
    <lineage>
        <taxon>Bacteria</taxon>
        <taxon>Bacillati</taxon>
        <taxon>Bacillota</taxon>
        <taxon>Bacilli</taxon>
        <taxon>Bacillales</taxon>
        <taxon>Caryophanaceae</taxon>
        <taxon>Sporosarcina</taxon>
    </lineage>
</organism>
<keyword evidence="4" id="KW-1185">Reference proteome</keyword>
<evidence type="ECO:0000256" key="1">
    <source>
        <dbReference type="SAM" id="SignalP"/>
    </source>
</evidence>
<gene>
    <name evidence="3" type="ORF">PGH26_02960</name>
</gene>
<evidence type="ECO:0000313" key="3">
    <source>
        <dbReference type="EMBL" id="WOV84900.1"/>
    </source>
</evidence>
<dbReference type="EMBL" id="CP116341">
    <property type="protein sequence ID" value="WOV84900.1"/>
    <property type="molecule type" value="Genomic_DNA"/>
</dbReference>
<dbReference type="Proteomes" id="UP001303532">
    <property type="component" value="Chromosome"/>
</dbReference>
<dbReference type="InterPro" id="IPR051465">
    <property type="entry name" value="Cell_Envelope_Struct_Comp"/>
</dbReference>
<protein>
    <submittedName>
        <fullName evidence="3">S-layer homology domain-containing protein</fullName>
    </submittedName>
</protein>
<dbReference type="PROSITE" id="PS51272">
    <property type="entry name" value="SLH"/>
    <property type="match status" value="3"/>
</dbReference>
<sequence length="359" mass="39677">MKRISTMITALALTLVLAGQPAAAAASFPDVPKSNRFHDEINYLVGQQIISGYSNGNFQPKRNVTRGEAAIMIGRTLKLDGTKRNTKFKDVPKSNGASGYIAAATEKGIIGGYPDGTFQPNKPISRGDMAIILSRGFDLQLGGKRDFKDVGYNMKASEAINHMAGNYITTGYPDSTFRPNGLVTREQFAAFVARGLSPEFKQRTQKKDGYAYDLTKKYVYGQSDGDLEVTYKKVSTKFAETSFTGFLWEFKNTGTGKITYLAQDESDEGLLLAYPFSNGIWELMYPVKVNSKWQPELDMQERKTITGISKSVKTPYKTFTNAVEVTDNDGMKHYFVKGIGEVKVIAKSGKTITELKSIQ</sequence>
<feature type="domain" description="SLH" evidence="2">
    <location>
        <begin position="84"/>
        <end position="147"/>
    </location>
</feature>
<feature type="domain" description="SLH" evidence="2">
    <location>
        <begin position="148"/>
        <end position="206"/>
    </location>
</feature>
<feature type="domain" description="SLH" evidence="2">
    <location>
        <begin position="24"/>
        <end position="83"/>
    </location>
</feature>
<feature type="signal peptide" evidence="1">
    <location>
        <begin position="1"/>
        <end position="24"/>
    </location>
</feature>
<proteinExistence type="predicted"/>
<evidence type="ECO:0000259" key="2">
    <source>
        <dbReference type="PROSITE" id="PS51272"/>
    </source>
</evidence>
<accession>A0ABZ0KXE5</accession>
<dbReference type="Pfam" id="PF00395">
    <property type="entry name" value="SLH"/>
    <property type="match status" value="3"/>
</dbReference>
<reference evidence="3 4" key="1">
    <citation type="submission" date="2023-01" db="EMBL/GenBank/DDBJ databases">
        <title>Sporosarcina sp. nov., isolated from Korean tranditional fermented seafood 'Jeotgal'.</title>
        <authorList>
            <person name="Yang A.-I."/>
        </authorList>
    </citation>
    <scope>NUCLEOTIDE SEQUENCE [LARGE SCALE GENOMIC DNA]</scope>
    <source>
        <strain evidence="3 4">B2O-1</strain>
    </source>
</reference>
<name>A0ABZ0KXE5_9BACL</name>
<feature type="chain" id="PRO_5045348399" evidence="1">
    <location>
        <begin position="25"/>
        <end position="359"/>
    </location>
</feature>
<keyword evidence="1" id="KW-0732">Signal</keyword>
<evidence type="ECO:0000313" key="4">
    <source>
        <dbReference type="Proteomes" id="UP001303532"/>
    </source>
</evidence>